<reference evidence="2" key="1">
    <citation type="journal article" date="2020" name="mSystems">
        <title>Genome- and Community-Level Interaction Insights into Carbon Utilization and Element Cycling Functions of Hydrothermarchaeota in Hydrothermal Sediment.</title>
        <authorList>
            <person name="Zhou Z."/>
            <person name="Liu Y."/>
            <person name="Xu W."/>
            <person name="Pan J."/>
            <person name="Luo Z.H."/>
            <person name="Li M."/>
        </authorList>
    </citation>
    <scope>NUCLEOTIDE SEQUENCE [LARGE SCALE GENOMIC DNA]</scope>
    <source>
        <strain evidence="2">HyVt-233</strain>
    </source>
</reference>
<accession>A0A7C0U443</accession>
<dbReference type="EMBL" id="DRBS01000411">
    <property type="protein sequence ID" value="HDD45384.1"/>
    <property type="molecule type" value="Genomic_DNA"/>
</dbReference>
<name>A0A7C0U443_DESA2</name>
<feature type="transmembrane region" description="Helical" evidence="1">
    <location>
        <begin position="6"/>
        <end position="24"/>
    </location>
</feature>
<evidence type="ECO:0000313" key="2">
    <source>
        <dbReference type="EMBL" id="HDD45384.1"/>
    </source>
</evidence>
<gene>
    <name evidence="2" type="ORF">ENG63_11085</name>
</gene>
<evidence type="ECO:0000256" key="1">
    <source>
        <dbReference type="SAM" id="Phobius"/>
    </source>
</evidence>
<keyword evidence="1" id="KW-1133">Transmembrane helix</keyword>
<dbReference type="Proteomes" id="UP000886289">
    <property type="component" value="Unassembled WGS sequence"/>
</dbReference>
<feature type="non-terminal residue" evidence="2">
    <location>
        <position position="99"/>
    </location>
</feature>
<comment type="caution">
    <text evidence="2">The sequence shown here is derived from an EMBL/GenBank/DDBJ whole genome shotgun (WGS) entry which is preliminary data.</text>
</comment>
<sequence>MIKYIFIFLIPFYFIACGYHFSLIEARRAKAISEVSLGVEKIYIQLFQNHTPKRGLENNFLNALVYEFNTGKGLQIVKKTEAEAFLLGELTGYRAIGIA</sequence>
<keyword evidence="1" id="KW-0472">Membrane</keyword>
<protein>
    <submittedName>
        <fullName evidence="2">Uncharacterized protein</fullName>
    </submittedName>
</protein>
<proteinExistence type="predicted"/>
<organism evidence="2">
    <name type="scientific">Desulfofervidus auxilii</name>
    <dbReference type="NCBI Taxonomy" id="1621989"/>
    <lineage>
        <taxon>Bacteria</taxon>
        <taxon>Pseudomonadati</taxon>
        <taxon>Thermodesulfobacteriota</taxon>
        <taxon>Candidatus Desulfofervidia</taxon>
        <taxon>Candidatus Desulfofervidales</taxon>
        <taxon>Candidatus Desulfofervidaceae</taxon>
        <taxon>Candidatus Desulfofervidus</taxon>
    </lineage>
</organism>
<dbReference type="AlphaFoldDB" id="A0A7C0U443"/>
<keyword evidence="1" id="KW-0812">Transmembrane</keyword>